<keyword evidence="2" id="KW-1185">Reference proteome</keyword>
<proteinExistence type="predicted"/>
<dbReference type="EMBL" id="CP056775">
    <property type="protein sequence ID" value="QRQ99707.1"/>
    <property type="molecule type" value="Genomic_DNA"/>
</dbReference>
<name>A0ABX7I1G7_9BACT</name>
<dbReference type="Proteomes" id="UP000612680">
    <property type="component" value="Chromosome"/>
</dbReference>
<sequence>MESDFEPVAIIECGSVDRASEAYVVFKWVGEELCRKIGQSVTVRLASVDRGWGCEFILPDFENATYSTTYSPIYVKQALTDFALRKDFVYSLAGKLRYAMR</sequence>
<evidence type="ECO:0000313" key="2">
    <source>
        <dbReference type="Proteomes" id="UP000612680"/>
    </source>
</evidence>
<gene>
    <name evidence="1" type="ORF">HWI92_01645</name>
</gene>
<protein>
    <submittedName>
        <fullName evidence="1">Uncharacterized protein</fullName>
    </submittedName>
</protein>
<dbReference type="RefSeq" id="WP_204660468.1">
    <property type="nucleotide sequence ID" value="NZ_CP056775.1"/>
</dbReference>
<accession>A0ABX7I1G7</accession>
<organism evidence="1 2">
    <name type="scientific">Dyadobacter sandarakinus</name>
    <dbReference type="NCBI Taxonomy" id="2747268"/>
    <lineage>
        <taxon>Bacteria</taxon>
        <taxon>Pseudomonadati</taxon>
        <taxon>Bacteroidota</taxon>
        <taxon>Cytophagia</taxon>
        <taxon>Cytophagales</taxon>
        <taxon>Spirosomataceae</taxon>
        <taxon>Dyadobacter</taxon>
    </lineage>
</organism>
<evidence type="ECO:0000313" key="1">
    <source>
        <dbReference type="EMBL" id="QRQ99707.1"/>
    </source>
</evidence>
<reference evidence="1 2" key="1">
    <citation type="submission" date="2020-06" db="EMBL/GenBank/DDBJ databases">
        <title>Dyadobacter sandarakinus sp. nov., isolated from the soil of the Arctic Yellow River Station.</title>
        <authorList>
            <person name="Zhang Y."/>
            <person name="Peng F."/>
        </authorList>
    </citation>
    <scope>NUCLEOTIDE SEQUENCE [LARGE SCALE GENOMIC DNA]</scope>
    <source>
        <strain evidence="1 2">Q3-56</strain>
    </source>
</reference>